<comment type="caution">
    <text evidence="2">The sequence shown here is derived from an EMBL/GenBank/DDBJ whole genome shotgun (WGS) entry which is preliminary data.</text>
</comment>
<evidence type="ECO:0000313" key="3">
    <source>
        <dbReference type="Proteomes" id="UP001209570"/>
    </source>
</evidence>
<dbReference type="Pfam" id="PF03457">
    <property type="entry name" value="HA"/>
    <property type="match status" value="1"/>
</dbReference>
<evidence type="ECO:0000313" key="2">
    <source>
        <dbReference type="EMBL" id="KAJ0397518.1"/>
    </source>
</evidence>
<reference evidence="2" key="1">
    <citation type="submission" date="2021-12" db="EMBL/GenBank/DDBJ databases">
        <title>Prjna785345.</title>
        <authorList>
            <person name="Rujirawat T."/>
            <person name="Krajaejun T."/>
        </authorList>
    </citation>
    <scope>NUCLEOTIDE SEQUENCE</scope>
    <source>
        <strain evidence="2">Pi057C3</strain>
    </source>
</reference>
<dbReference type="PANTHER" id="PTHR37066:SF1">
    <property type="entry name" value="LNS2_PITP DOMAIN-CONTAINING PROTEIN"/>
    <property type="match status" value="1"/>
</dbReference>
<dbReference type="EMBL" id="JAKCXM010000248">
    <property type="protein sequence ID" value="KAJ0397518.1"/>
    <property type="molecule type" value="Genomic_DNA"/>
</dbReference>
<protein>
    <recommendedName>
        <fullName evidence="1">Helicase-associated domain-containing protein</fullName>
    </recommendedName>
</protein>
<sequence length="464" mass="53196">MLATIARLRRSAVFTSVQPQWNSRQRLATLGSRCVGSASAVSDIDGASVRPKRKNRGPDFALLPLALRAFRDAKGHVLVPYHFPIPRTDKNSTDDDPLDQVAWPQETRGMNLGRTLHAFMVNPDHHHRHPHILEALTALGVPRHIEWKRYVWEKVTMAALRTFRKHHGHTFVHITFVVPKGDPCWPRATWGHRLGAQVNRLRQSAEALDRYELDDLRSVDFAFHVFDTVWSERILPSIEVYAREHGDCFIPNGYVVPSQAPWPQKAWGLKLGMIINGIRSRGIYSEQIERDAKRLESVGFVWKVREDKWKTIVLPSLETFAQEHGHCRVPRSFSVPSQAPWPPRAWGFQLGVCVNHMRSSSQYVKELEEDADRLEEIGFVWDHRRDRWARAILPSLELFAKLHGTSRVPRSFVVPSAEPWPKPAWGLALGIVARDIRTASAYREYVAQDAPRLVAIGFWDTIRH</sequence>
<dbReference type="AlphaFoldDB" id="A0AAD5LYC1"/>
<gene>
    <name evidence="2" type="ORF">P43SY_005644</name>
</gene>
<accession>A0AAD5LYC1</accession>
<dbReference type="PANTHER" id="PTHR37066">
    <property type="entry name" value="HELICASE-ASSOCIATED"/>
    <property type="match status" value="1"/>
</dbReference>
<dbReference type="Proteomes" id="UP001209570">
    <property type="component" value="Unassembled WGS sequence"/>
</dbReference>
<name>A0AAD5LYC1_PYTIN</name>
<feature type="domain" description="Helicase-associated" evidence="1">
    <location>
        <begin position="306"/>
        <end position="379"/>
    </location>
</feature>
<dbReference type="InterPro" id="IPR005114">
    <property type="entry name" value="Helicase_assoc"/>
</dbReference>
<evidence type="ECO:0000259" key="1">
    <source>
        <dbReference type="Pfam" id="PF03457"/>
    </source>
</evidence>
<proteinExistence type="predicted"/>
<organism evidence="2 3">
    <name type="scientific">Pythium insidiosum</name>
    <name type="common">Pythiosis disease agent</name>
    <dbReference type="NCBI Taxonomy" id="114742"/>
    <lineage>
        <taxon>Eukaryota</taxon>
        <taxon>Sar</taxon>
        <taxon>Stramenopiles</taxon>
        <taxon>Oomycota</taxon>
        <taxon>Peronosporomycetes</taxon>
        <taxon>Pythiales</taxon>
        <taxon>Pythiaceae</taxon>
        <taxon>Pythium</taxon>
    </lineage>
</organism>
<keyword evidence="3" id="KW-1185">Reference proteome</keyword>